<evidence type="ECO:0000256" key="1">
    <source>
        <dbReference type="SAM" id="Phobius"/>
    </source>
</evidence>
<keyword evidence="1" id="KW-0472">Membrane</keyword>
<dbReference type="InParanoid" id="G0NSL4"/>
<feature type="transmembrane region" description="Helical" evidence="1">
    <location>
        <begin position="13"/>
        <end position="32"/>
    </location>
</feature>
<protein>
    <submittedName>
        <fullName evidence="2">Uncharacterized protein</fullName>
    </submittedName>
</protein>
<accession>G0NSL4</accession>
<evidence type="ECO:0000313" key="3">
    <source>
        <dbReference type="Proteomes" id="UP000008068"/>
    </source>
</evidence>
<dbReference type="Proteomes" id="UP000008068">
    <property type="component" value="Unassembled WGS sequence"/>
</dbReference>
<keyword evidence="1" id="KW-0812">Transmembrane</keyword>
<name>G0NSL4_CAEBE</name>
<proteinExistence type="predicted"/>
<dbReference type="HOGENOM" id="CLU_2514632_0_0_1"/>
<dbReference type="AlphaFoldDB" id="G0NSL4"/>
<organism evidence="3">
    <name type="scientific">Caenorhabditis brenneri</name>
    <name type="common">Nematode worm</name>
    <dbReference type="NCBI Taxonomy" id="135651"/>
    <lineage>
        <taxon>Eukaryota</taxon>
        <taxon>Metazoa</taxon>
        <taxon>Ecdysozoa</taxon>
        <taxon>Nematoda</taxon>
        <taxon>Chromadorea</taxon>
        <taxon>Rhabditida</taxon>
        <taxon>Rhabditina</taxon>
        <taxon>Rhabditomorpha</taxon>
        <taxon>Rhabditoidea</taxon>
        <taxon>Rhabditidae</taxon>
        <taxon>Peloderinae</taxon>
        <taxon>Caenorhabditis</taxon>
    </lineage>
</organism>
<keyword evidence="1" id="KW-1133">Transmembrane helix</keyword>
<sequence>MGFFSRKLEVSDVFLMNLVSLVMVFQLVTFLLNDLKKQKTFRAQMEWDAMETVREIREEREEQERVDAETLLTRKRKIRQRKPSH</sequence>
<keyword evidence="3" id="KW-1185">Reference proteome</keyword>
<reference evidence="3" key="1">
    <citation type="submission" date="2011-07" db="EMBL/GenBank/DDBJ databases">
        <authorList>
            <consortium name="Caenorhabditis brenneri Sequencing and Analysis Consortium"/>
            <person name="Wilson R.K."/>
        </authorList>
    </citation>
    <scope>NUCLEOTIDE SEQUENCE [LARGE SCALE GENOMIC DNA]</scope>
    <source>
        <strain evidence="3">PB2801</strain>
    </source>
</reference>
<dbReference type="EMBL" id="GL379939">
    <property type="protein sequence ID" value="EGT36875.1"/>
    <property type="molecule type" value="Genomic_DNA"/>
</dbReference>
<gene>
    <name evidence="2" type="ORF">CAEBREN_14968</name>
</gene>
<evidence type="ECO:0000313" key="2">
    <source>
        <dbReference type="EMBL" id="EGT36875.1"/>
    </source>
</evidence>